<keyword evidence="2" id="KW-1185">Reference proteome</keyword>
<protein>
    <submittedName>
        <fullName evidence="1">Uncharacterized protein</fullName>
    </submittedName>
</protein>
<reference evidence="2" key="1">
    <citation type="journal article" date="2024" name="Proc. Natl. Acad. Sci. U.S.A.">
        <title>Extraordinary preservation of gene collinearity over three hundred million years revealed in homosporous lycophytes.</title>
        <authorList>
            <person name="Li C."/>
            <person name="Wickell D."/>
            <person name="Kuo L.Y."/>
            <person name="Chen X."/>
            <person name="Nie B."/>
            <person name="Liao X."/>
            <person name="Peng D."/>
            <person name="Ji J."/>
            <person name="Jenkins J."/>
            <person name="Williams M."/>
            <person name="Shu S."/>
            <person name="Plott C."/>
            <person name="Barry K."/>
            <person name="Rajasekar S."/>
            <person name="Grimwood J."/>
            <person name="Han X."/>
            <person name="Sun S."/>
            <person name="Hou Z."/>
            <person name="He W."/>
            <person name="Dai G."/>
            <person name="Sun C."/>
            <person name="Schmutz J."/>
            <person name="Leebens-Mack J.H."/>
            <person name="Li F.W."/>
            <person name="Wang L."/>
        </authorList>
    </citation>
    <scope>NUCLEOTIDE SEQUENCE [LARGE SCALE GENOMIC DNA]</scope>
    <source>
        <strain evidence="2">cv. PW_Plant_1</strain>
    </source>
</reference>
<gene>
    <name evidence="1" type="ORF">O6H91_07G032900</name>
</gene>
<evidence type="ECO:0000313" key="2">
    <source>
        <dbReference type="Proteomes" id="UP001162992"/>
    </source>
</evidence>
<evidence type="ECO:0000313" key="1">
    <source>
        <dbReference type="EMBL" id="KAJ7548919.1"/>
    </source>
</evidence>
<name>A0ACC2D429_DIPCM</name>
<accession>A0ACC2D429</accession>
<dbReference type="EMBL" id="CM055098">
    <property type="protein sequence ID" value="KAJ7548919.1"/>
    <property type="molecule type" value="Genomic_DNA"/>
</dbReference>
<organism evidence="1 2">
    <name type="scientific">Diphasiastrum complanatum</name>
    <name type="common">Issler's clubmoss</name>
    <name type="synonym">Lycopodium complanatum</name>
    <dbReference type="NCBI Taxonomy" id="34168"/>
    <lineage>
        <taxon>Eukaryota</taxon>
        <taxon>Viridiplantae</taxon>
        <taxon>Streptophyta</taxon>
        <taxon>Embryophyta</taxon>
        <taxon>Tracheophyta</taxon>
        <taxon>Lycopodiopsida</taxon>
        <taxon>Lycopodiales</taxon>
        <taxon>Lycopodiaceae</taxon>
        <taxon>Lycopodioideae</taxon>
        <taxon>Diphasiastrum</taxon>
    </lineage>
</organism>
<comment type="caution">
    <text evidence="1">The sequence shown here is derived from an EMBL/GenBank/DDBJ whole genome shotgun (WGS) entry which is preliminary data.</text>
</comment>
<proteinExistence type="predicted"/>
<dbReference type="Proteomes" id="UP001162992">
    <property type="component" value="Chromosome 7"/>
</dbReference>
<sequence length="360" mass="39828">MNAGYLCYHWRRPPAANHAFSLRFLITGRKLVRLLCSQPKAADQGKVTKVFIVAGEPSGDAIGSRIMASLKHMSQRKFKFAGVGGVWMEREGLHSKFQMEDIAVMGTLELVPHALKIWSREEPCGTNWKITGDALTFRKQHRLSAATTLVSVLPGSRMQEVRRMLPIFGTTLTMLKDHISDLAVIIPTVSSKVLLDEINFSIKQWNIPVVVLAGASQKEKYDAFSASDAGLCTSGTAVLQLQMARLPCVVAYRAHPVTEWIIKHKTKLRYMSLPNILLDSLVIPEALFSACTPEQLTHVLRDILKNTRLQKQQASAAEKVLCLLAPKVPSESGGQMSQSQRPSVAAANIVLSLLDECYRI</sequence>